<reference evidence="3 4" key="1">
    <citation type="submission" date="2018-09" db="EMBL/GenBank/DDBJ databases">
        <title>Genome sequencing of Nocardioides immobilis CCTCC AB 2017083 for comparison to Nocardioides silvaticus.</title>
        <authorList>
            <person name="Li C."/>
            <person name="Wang G."/>
        </authorList>
    </citation>
    <scope>NUCLEOTIDE SEQUENCE [LARGE SCALE GENOMIC DNA]</scope>
    <source>
        <strain evidence="3 4">CCTCC AB 2017083</strain>
    </source>
</reference>
<dbReference type="SUPFAM" id="SSF51679">
    <property type="entry name" value="Bacterial luciferase-like"/>
    <property type="match status" value="1"/>
</dbReference>
<feature type="domain" description="Luciferase-like" evidence="2">
    <location>
        <begin position="15"/>
        <end position="230"/>
    </location>
</feature>
<dbReference type="InterPro" id="IPR036661">
    <property type="entry name" value="Luciferase-like_sf"/>
</dbReference>
<dbReference type="Pfam" id="PF00296">
    <property type="entry name" value="Bac_luciferase"/>
    <property type="match status" value="1"/>
</dbReference>
<comment type="caution">
    <text evidence="3">The sequence shown here is derived from an EMBL/GenBank/DDBJ whole genome shotgun (WGS) entry which is preliminary data.</text>
</comment>
<protein>
    <submittedName>
        <fullName evidence="3">LLM class flavin-dependent oxidoreductase</fullName>
    </submittedName>
</protein>
<dbReference type="EMBL" id="QXGH01000029">
    <property type="protein sequence ID" value="RHW24842.1"/>
    <property type="molecule type" value="Genomic_DNA"/>
</dbReference>
<dbReference type="InterPro" id="IPR011251">
    <property type="entry name" value="Luciferase-like_dom"/>
</dbReference>
<evidence type="ECO:0000313" key="4">
    <source>
        <dbReference type="Proteomes" id="UP000283644"/>
    </source>
</evidence>
<dbReference type="OrthoDB" id="5723200at2"/>
<dbReference type="AlphaFoldDB" id="A0A417XWR0"/>
<evidence type="ECO:0000256" key="1">
    <source>
        <dbReference type="ARBA" id="ARBA00023002"/>
    </source>
</evidence>
<proteinExistence type="predicted"/>
<dbReference type="PANTHER" id="PTHR43244">
    <property type="match status" value="1"/>
</dbReference>
<sequence>MEIGVALPQMARDYGPRTTVDWARGIDDGPFSSVSAGERVTFSNPEMVATLAAAAAVTSRVRIMTNVWVLPAHPMAMVAQQVGTLDQLADGRLVLGVGIGGRDGDYEALGSPTHGRHQRLDEQVRELTRLLDGGSPYPGGDPVGPALAPGRRPEILAAALGPKALARAARWADGVTGFSVTGARQELVDVSERAEAAWSAAGRGTPRKVTGCFYALGVPEPEEVLRDFTERYLGFLGPELARALAGLVTAHSPDGVRRVLDDAEAAGYDELVLVPATVDLRCLDAAAELVAAR</sequence>
<gene>
    <name evidence="3" type="ORF">D0Z08_22660</name>
</gene>
<dbReference type="Gene3D" id="3.20.20.30">
    <property type="entry name" value="Luciferase-like domain"/>
    <property type="match status" value="1"/>
</dbReference>
<dbReference type="InterPro" id="IPR050564">
    <property type="entry name" value="F420-G6PD/mer"/>
</dbReference>
<organism evidence="3 4">
    <name type="scientific">Nocardioides immobilis</name>
    <dbReference type="NCBI Taxonomy" id="2049295"/>
    <lineage>
        <taxon>Bacteria</taxon>
        <taxon>Bacillati</taxon>
        <taxon>Actinomycetota</taxon>
        <taxon>Actinomycetes</taxon>
        <taxon>Propionibacteriales</taxon>
        <taxon>Nocardioidaceae</taxon>
        <taxon>Nocardioides</taxon>
    </lineage>
</organism>
<dbReference type="Proteomes" id="UP000283644">
    <property type="component" value="Unassembled WGS sequence"/>
</dbReference>
<keyword evidence="4" id="KW-1185">Reference proteome</keyword>
<name>A0A417XWR0_9ACTN</name>
<dbReference type="PANTHER" id="PTHR43244:SF1">
    <property type="entry name" value="5,10-METHYLENETETRAHYDROMETHANOPTERIN REDUCTASE"/>
    <property type="match status" value="1"/>
</dbReference>
<evidence type="ECO:0000313" key="3">
    <source>
        <dbReference type="EMBL" id="RHW24842.1"/>
    </source>
</evidence>
<evidence type="ECO:0000259" key="2">
    <source>
        <dbReference type="Pfam" id="PF00296"/>
    </source>
</evidence>
<dbReference type="GO" id="GO:0016705">
    <property type="term" value="F:oxidoreductase activity, acting on paired donors, with incorporation or reduction of molecular oxygen"/>
    <property type="evidence" value="ECO:0007669"/>
    <property type="project" value="InterPro"/>
</dbReference>
<accession>A0A417XWR0</accession>
<keyword evidence="1" id="KW-0560">Oxidoreductase</keyword>